<dbReference type="CDD" id="cd22268">
    <property type="entry name" value="DPBB_RlpA-like"/>
    <property type="match status" value="1"/>
</dbReference>
<comment type="similarity">
    <text evidence="4 5">Belongs to the RlpA family.</text>
</comment>
<dbReference type="EC" id="4.2.2.-" evidence="4"/>
<proteinExistence type="inferred from homology"/>
<accession>A0ABX9XQ93</accession>
<dbReference type="InterPro" id="IPR034718">
    <property type="entry name" value="RlpA"/>
</dbReference>
<keyword evidence="3 4" id="KW-0961">Cell wall biogenesis/degradation</keyword>
<dbReference type="PROSITE" id="PS51724">
    <property type="entry name" value="SPOR"/>
    <property type="match status" value="1"/>
</dbReference>
<dbReference type="Gene3D" id="3.30.70.1070">
    <property type="entry name" value="Sporulation related repeat"/>
    <property type="match status" value="1"/>
</dbReference>
<dbReference type="NCBIfam" id="TIGR00413">
    <property type="entry name" value="rlpA"/>
    <property type="match status" value="1"/>
</dbReference>
<dbReference type="PROSITE" id="PS51257">
    <property type="entry name" value="PROKAR_LIPOPROTEIN"/>
    <property type="match status" value="1"/>
</dbReference>
<evidence type="ECO:0000256" key="3">
    <source>
        <dbReference type="ARBA" id="ARBA00023316"/>
    </source>
</evidence>
<keyword evidence="4" id="KW-0472">Membrane</keyword>
<keyword evidence="10" id="KW-1185">Reference proteome</keyword>
<dbReference type="Pfam" id="PF05036">
    <property type="entry name" value="SPOR"/>
    <property type="match status" value="1"/>
</dbReference>
<dbReference type="HAMAP" id="MF_02071">
    <property type="entry name" value="RlpA"/>
    <property type="match status" value="1"/>
</dbReference>
<evidence type="ECO:0000256" key="1">
    <source>
        <dbReference type="ARBA" id="ARBA00022729"/>
    </source>
</evidence>
<evidence type="ECO:0000256" key="5">
    <source>
        <dbReference type="RuleBase" id="RU003495"/>
    </source>
</evidence>
<evidence type="ECO:0000259" key="8">
    <source>
        <dbReference type="PROSITE" id="PS51724"/>
    </source>
</evidence>
<comment type="caution">
    <text evidence="9">The sequence shown here is derived from an EMBL/GenBank/DDBJ whole genome shotgun (WGS) entry which is preliminary data.</text>
</comment>
<protein>
    <recommendedName>
        <fullName evidence="4">Endolytic peptidoglycan transglycosylase RlpA</fullName>
        <ecNumber evidence="4">4.2.2.-</ecNumber>
    </recommendedName>
</protein>
<evidence type="ECO:0000256" key="2">
    <source>
        <dbReference type="ARBA" id="ARBA00023239"/>
    </source>
</evidence>
<feature type="chain" id="PRO_5046406111" description="Endolytic peptidoglycan transglycosylase RlpA" evidence="7">
    <location>
        <begin position="23"/>
        <end position="312"/>
    </location>
</feature>
<evidence type="ECO:0000256" key="4">
    <source>
        <dbReference type="HAMAP-Rule" id="MF_02071"/>
    </source>
</evidence>
<comment type="subcellular location">
    <subcellularLocation>
        <location evidence="4">Cell membrane</location>
        <topology evidence="4">Lipid-anchor</topology>
    </subcellularLocation>
</comment>
<evidence type="ECO:0000313" key="9">
    <source>
        <dbReference type="EMBL" id="ROZ88260.1"/>
    </source>
</evidence>
<dbReference type="InterPro" id="IPR036680">
    <property type="entry name" value="SPOR-like_sf"/>
</dbReference>
<keyword evidence="4" id="KW-0449">Lipoprotein</keyword>
<dbReference type="RefSeq" id="WP_123887694.1">
    <property type="nucleotide sequence ID" value="NZ_RKKU01000001.1"/>
</dbReference>
<dbReference type="Proteomes" id="UP000275199">
    <property type="component" value="Unassembled WGS sequence"/>
</dbReference>
<evidence type="ECO:0000256" key="7">
    <source>
        <dbReference type="SAM" id="SignalP"/>
    </source>
</evidence>
<name>A0ABX9XQ93_9PSED</name>
<gene>
    <name evidence="4" type="primary">rlpA</name>
    <name evidence="9" type="ORF">EF096_00760</name>
</gene>
<keyword evidence="1 7" id="KW-0732">Signal</keyword>
<dbReference type="Pfam" id="PF03330">
    <property type="entry name" value="DPBB_1"/>
    <property type="match status" value="1"/>
</dbReference>
<dbReference type="PANTHER" id="PTHR34183:SF1">
    <property type="entry name" value="ENDOLYTIC PEPTIDOGLYCAN TRANSGLYCOSYLASE RLPA"/>
    <property type="match status" value="1"/>
</dbReference>
<feature type="compositionally biased region" description="Low complexity" evidence="6">
    <location>
        <begin position="30"/>
        <end position="45"/>
    </location>
</feature>
<reference evidence="9 10" key="1">
    <citation type="submission" date="2018-11" db="EMBL/GenBank/DDBJ databases">
        <authorList>
            <person name="Jang G.I."/>
            <person name="Hwang C.Y."/>
        </authorList>
    </citation>
    <scope>NUCLEOTIDE SEQUENCE [LARGE SCALE GENOMIC DNA]</scope>
    <source>
        <strain evidence="9 10">SSM26</strain>
    </source>
</reference>
<evidence type="ECO:0000256" key="6">
    <source>
        <dbReference type="SAM" id="MobiDB-lite"/>
    </source>
</evidence>
<dbReference type="EMBL" id="RKKU01000001">
    <property type="protein sequence ID" value="ROZ88260.1"/>
    <property type="molecule type" value="Genomic_DNA"/>
</dbReference>
<feature type="domain" description="SPOR" evidence="8">
    <location>
        <begin position="231"/>
        <end position="312"/>
    </location>
</feature>
<dbReference type="Gene3D" id="2.40.40.10">
    <property type="entry name" value="RlpA-like domain"/>
    <property type="match status" value="1"/>
</dbReference>
<dbReference type="InterPro" id="IPR036908">
    <property type="entry name" value="RlpA-like_sf"/>
</dbReference>
<keyword evidence="4" id="KW-1003">Cell membrane</keyword>
<keyword evidence="2 4" id="KW-0456">Lyase</keyword>
<dbReference type="SUPFAM" id="SSF110997">
    <property type="entry name" value="Sporulation related repeat"/>
    <property type="match status" value="1"/>
</dbReference>
<organism evidence="9 10">
    <name type="scientific">Pseudomonas neustonica</name>
    <dbReference type="NCBI Taxonomy" id="2487346"/>
    <lineage>
        <taxon>Bacteria</taxon>
        <taxon>Pseudomonadati</taxon>
        <taxon>Pseudomonadota</taxon>
        <taxon>Gammaproteobacteria</taxon>
        <taxon>Pseudomonadales</taxon>
        <taxon>Pseudomonadaceae</taxon>
        <taxon>Pseudomonas</taxon>
    </lineage>
</organism>
<dbReference type="InterPro" id="IPR009009">
    <property type="entry name" value="RlpA-like_DPBB"/>
</dbReference>
<sequence length="312" mass="33811">MKPAFISLFRSTCSCAALLALAACSSGPNTTSGSGAAPAAGMPGPVRTVHDGPPSYMQDVSQIPDAVPVPHTGRYKAAPYRVLGRDYNPMQDGRDYREEGTASWYGTKFHGQNTANGELYDLYGMTAAHKTLPLPSYVQVTNLANNRKIIVRVNDRGPFYSDRIIDLSYAAAKKLGYADQGTAHVLVEGIDPVAWQQQNNPSYLVQNPSAVSQPAVVVSQPAEVIPPEPVELGHTGYYLQVAAFSNPQSAEQLRQRLRGVVSANVFVSEFQQDARTLHRVRLGPVTSQDEARRLMEALRLANMGTPTLVTVN</sequence>
<keyword evidence="4" id="KW-0564">Palmitate</keyword>
<evidence type="ECO:0000313" key="10">
    <source>
        <dbReference type="Proteomes" id="UP000275199"/>
    </source>
</evidence>
<dbReference type="InterPro" id="IPR012997">
    <property type="entry name" value="RplA"/>
</dbReference>
<dbReference type="InterPro" id="IPR007730">
    <property type="entry name" value="SPOR-like_dom"/>
</dbReference>
<comment type="function">
    <text evidence="4">Lytic transglycosylase with a strong preference for naked glycan strands that lack stem peptides.</text>
</comment>
<feature type="region of interest" description="Disordered" evidence="6">
    <location>
        <begin position="30"/>
        <end position="49"/>
    </location>
</feature>
<dbReference type="SUPFAM" id="SSF50685">
    <property type="entry name" value="Barwin-like endoglucanases"/>
    <property type="match status" value="1"/>
</dbReference>
<dbReference type="PANTHER" id="PTHR34183">
    <property type="entry name" value="ENDOLYTIC PEPTIDOGLYCAN TRANSGLYCOSYLASE RLPA"/>
    <property type="match status" value="1"/>
</dbReference>
<feature type="signal peptide" evidence="7">
    <location>
        <begin position="1"/>
        <end position="22"/>
    </location>
</feature>